<dbReference type="Proteomes" id="UP000198607">
    <property type="component" value="Unassembled WGS sequence"/>
</dbReference>
<keyword evidence="2" id="KW-1185">Reference proteome</keyword>
<keyword evidence="1" id="KW-0808">Transferase</keyword>
<evidence type="ECO:0000313" key="2">
    <source>
        <dbReference type="Proteomes" id="UP000198607"/>
    </source>
</evidence>
<dbReference type="Pfam" id="PF00132">
    <property type="entry name" value="Hexapep"/>
    <property type="match status" value="1"/>
</dbReference>
<gene>
    <name evidence="1" type="ORF">SAMN05660652_03534</name>
</gene>
<dbReference type="CDD" id="cd04647">
    <property type="entry name" value="LbH_MAT_like"/>
    <property type="match status" value="1"/>
</dbReference>
<dbReference type="STRING" id="83767.SAMN05660652_03534"/>
<dbReference type="AlphaFoldDB" id="A0A1G8L0R2"/>
<dbReference type="InterPro" id="IPR011004">
    <property type="entry name" value="Trimer_LpxA-like_sf"/>
</dbReference>
<dbReference type="PANTHER" id="PTHR23416:SF78">
    <property type="entry name" value="LIPOPOLYSACCHARIDE BIOSYNTHESIS O-ACETYL TRANSFERASE WBBJ-RELATED"/>
    <property type="match status" value="1"/>
</dbReference>
<dbReference type="Gene3D" id="2.160.10.10">
    <property type="entry name" value="Hexapeptide repeat proteins"/>
    <property type="match status" value="1"/>
</dbReference>
<evidence type="ECO:0000313" key="1">
    <source>
        <dbReference type="EMBL" id="SDI49213.1"/>
    </source>
</evidence>
<sequence>MWRWIVHLGYIAYWKLSLASKVSPLTTLKFPRNIKLGRACTIRGGCMIDAPRPGSVELGDKVDLNRHVYLGGFGPHLRIGARSTLNQHAFIDGRGGVLIGEDVMIGPFSRLISYNHVFADLDTPMNRQGFSLDEIRIGNNVWIGAGATVLPGISIGDGSIVAAGAVVTRSCPPNSILAGVPARIVRSRQ</sequence>
<name>A0A1G8L0R2_9RHOO</name>
<accession>A0A1G8L0R2</accession>
<dbReference type="InterPro" id="IPR051159">
    <property type="entry name" value="Hexapeptide_acetyltransf"/>
</dbReference>
<dbReference type="SUPFAM" id="SSF51161">
    <property type="entry name" value="Trimeric LpxA-like enzymes"/>
    <property type="match status" value="1"/>
</dbReference>
<proteinExistence type="predicted"/>
<dbReference type="GO" id="GO:0016740">
    <property type="term" value="F:transferase activity"/>
    <property type="evidence" value="ECO:0007669"/>
    <property type="project" value="UniProtKB-KW"/>
</dbReference>
<reference evidence="1 2" key="1">
    <citation type="submission" date="2016-10" db="EMBL/GenBank/DDBJ databases">
        <authorList>
            <person name="de Groot N.N."/>
        </authorList>
    </citation>
    <scope>NUCLEOTIDE SEQUENCE [LARGE SCALE GENOMIC DNA]</scope>
    <source>
        <strain evidence="1 2">DSM 5885</strain>
    </source>
</reference>
<dbReference type="InterPro" id="IPR001451">
    <property type="entry name" value="Hexapep"/>
</dbReference>
<dbReference type="EMBL" id="FNCY01000020">
    <property type="protein sequence ID" value="SDI49213.1"/>
    <property type="molecule type" value="Genomic_DNA"/>
</dbReference>
<dbReference type="RefSeq" id="WP_091939594.1">
    <property type="nucleotide sequence ID" value="NZ_FNCY01000020.1"/>
</dbReference>
<dbReference type="PANTHER" id="PTHR23416">
    <property type="entry name" value="SIALIC ACID SYNTHASE-RELATED"/>
    <property type="match status" value="1"/>
</dbReference>
<protein>
    <submittedName>
        <fullName evidence="1">Transferase hexapeptide (Six repeat-containing protein)</fullName>
    </submittedName>
</protein>
<organism evidence="1 2">
    <name type="scientific">Propionivibrio dicarboxylicus</name>
    <dbReference type="NCBI Taxonomy" id="83767"/>
    <lineage>
        <taxon>Bacteria</taxon>
        <taxon>Pseudomonadati</taxon>
        <taxon>Pseudomonadota</taxon>
        <taxon>Betaproteobacteria</taxon>
        <taxon>Rhodocyclales</taxon>
        <taxon>Rhodocyclaceae</taxon>
        <taxon>Propionivibrio</taxon>
    </lineage>
</organism>
<dbReference type="OrthoDB" id="272049at2"/>